<dbReference type="Pfam" id="PF00809">
    <property type="entry name" value="Pterin_bind"/>
    <property type="match status" value="1"/>
</dbReference>
<evidence type="ECO:0000256" key="4">
    <source>
        <dbReference type="ARBA" id="ARBA00012458"/>
    </source>
</evidence>
<organism evidence="10 11">
    <name type="scientific">Filimonas lacunae</name>
    <dbReference type="NCBI Taxonomy" id="477680"/>
    <lineage>
        <taxon>Bacteria</taxon>
        <taxon>Pseudomonadati</taxon>
        <taxon>Bacteroidota</taxon>
        <taxon>Chitinophagia</taxon>
        <taxon>Chitinophagales</taxon>
        <taxon>Chitinophagaceae</taxon>
        <taxon>Filimonas</taxon>
    </lineage>
</organism>
<dbReference type="GO" id="GO:0046654">
    <property type="term" value="P:tetrahydrofolate biosynthetic process"/>
    <property type="evidence" value="ECO:0007669"/>
    <property type="project" value="TreeGrafter"/>
</dbReference>
<proteinExistence type="predicted"/>
<evidence type="ECO:0000313" key="11">
    <source>
        <dbReference type="Proteomes" id="UP000186917"/>
    </source>
</evidence>
<comment type="catalytic activity">
    <reaction evidence="1">
        <text>(7,8-dihydropterin-6-yl)methyl diphosphate + 4-aminobenzoate = 7,8-dihydropteroate + diphosphate</text>
        <dbReference type="Rhea" id="RHEA:19949"/>
        <dbReference type="ChEBI" id="CHEBI:17836"/>
        <dbReference type="ChEBI" id="CHEBI:17839"/>
        <dbReference type="ChEBI" id="CHEBI:33019"/>
        <dbReference type="ChEBI" id="CHEBI:72950"/>
        <dbReference type="EC" id="2.5.1.15"/>
    </reaction>
</comment>
<dbReference type="SUPFAM" id="SSF51717">
    <property type="entry name" value="Dihydropteroate synthetase-like"/>
    <property type="match status" value="1"/>
</dbReference>
<evidence type="ECO:0000256" key="3">
    <source>
        <dbReference type="ARBA" id="ARBA00004763"/>
    </source>
</evidence>
<evidence type="ECO:0000256" key="8">
    <source>
        <dbReference type="ARBA" id="ARBA00022909"/>
    </source>
</evidence>
<keyword evidence="5" id="KW-0808">Transferase</keyword>
<dbReference type="InterPro" id="IPR011005">
    <property type="entry name" value="Dihydropteroate_synth-like_sf"/>
</dbReference>
<dbReference type="CDD" id="cd00739">
    <property type="entry name" value="DHPS"/>
    <property type="match status" value="1"/>
</dbReference>
<evidence type="ECO:0000256" key="6">
    <source>
        <dbReference type="ARBA" id="ARBA00022723"/>
    </source>
</evidence>
<protein>
    <recommendedName>
        <fullName evidence="4">dihydropteroate synthase</fullName>
        <ecNumber evidence="4">2.5.1.15</ecNumber>
    </recommendedName>
</protein>
<dbReference type="EC" id="2.5.1.15" evidence="4"/>
<dbReference type="PANTHER" id="PTHR20941">
    <property type="entry name" value="FOLATE SYNTHESIS PROTEINS"/>
    <property type="match status" value="1"/>
</dbReference>
<evidence type="ECO:0000256" key="7">
    <source>
        <dbReference type="ARBA" id="ARBA00022842"/>
    </source>
</evidence>
<dbReference type="PROSITE" id="PS00793">
    <property type="entry name" value="DHPS_2"/>
    <property type="match status" value="1"/>
</dbReference>
<dbReference type="Gene3D" id="3.20.20.20">
    <property type="entry name" value="Dihydropteroate synthase-like"/>
    <property type="match status" value="1"/>
</dbReference>
<dbReference type="PROSITE" id="PS50972">
    <property type="entry name" value="PTERIN_BINDING"/>
    <property type="match status" value="1"/>
</dbReference>
<dbReference type="Proteomes" id="UP000186917">
    <property type="component" value="Unassembled WGS sequence"/>
</dbReference>
<evidence type="ECO:0000313" key="10">
    <source>
        <dbReference type="EMBL" id="SIT09271.1"/>
    </source>
</evidence>
<gene>
    <name evidence="10" type="ORF">SAMN05421788_103435</name>
</gene>
<dbReference type="GO" id="GO:0046656">
    <property type="term" value="P:folic acid biosynthetic process"/>
    <property type="evidence" value="ECO:0007669"/>
    <property type="project" value="UniProtKB-KW"/>
</dbReference>
<evidence type="ECO:0000259" key="9">
    <source>
        <dbReference type="PROSITE" id="PS50972"/>
    </source>
</evidence>
<dbReference type="GO" id="GO:0046872">
    <property type="term" value="F:metal ion binding"/>
    <property type="evidence" value="ECO:0007669"/>
    <property type="project" value="UniProtKB-KW"/>
</dbReference>
<keyword evidence="7" id="KW-0460">Magnesium</keyword>
<reference evidence="11" key="1">
    <citation type="submission" date="2017-01" db="EMBL/GenBank/DDBJ databases">
        <authorList>
            <person name="Varghese N."/>
            <person name="Submissions S."/>
        </authorList>
    </citation>
    <scope>NUCLEOTIDE SEQUENCE [LARGE SCALE GENOMIC DNA]</scope>
    <source>
        <strain evidence="11">DSM 21054</strain>
    </source>
</reference>
<keyword evidence="8" id="KW-0289">Folate biosynthesis</keyword>
<dbReference type="EMBL" id="FTOR01000003">
    <property type="protein sequence ID" value="SIT09271.1"/>
    <property type="molecule type" value="Genomic_DNA"/>
</dbReference>
<keyword evidence="11" id="KW-1185">Reference proteome</keyword>
<dbReference type="InterPro" id="IPR006390">
    <property type="entry name" value="DHP_synth_dom"/>
</dbReference>
<dbReference type="AlphaFoldDB" id="A0A1N7PFB1"/>
<dbReference type="GO" id="GO:0005829">
    <property type="term" value="C:cytosol"/>
    <property type="evidence" value="ECO:0007669"/>
    <property type="project" value="TreeGrafter"/>
</dbReference>
<dbReference type="STRING" id="477680.SAMN05421788_103435"/>
<feature type="domain" description="Pterin-binding" evidence="9">
    <location>
        <begin position="29"/>
        <end position="281"/>
    </location>
</feature>
<evidence type="ECO:0000256" key="1">
    <source>
        <dbReference type="ARBA" id="ARBA00000012"/>
    </source>
</evidence>
<comment type="cofactor">
    <cofactor evidence="2">
        <name>Mg(2+)</name>
        <dbReference type="ChEBI" id="CHEBI:18420"/>
    </cofactor>
</comment>
<keyword evidence="6" id="KW-0479">Metal-binding</keyword>
<dbReference type="InterPro" id="IPR000489">
    <property type="entry name" value="Pterin-binding_dom"/>
</dbReference>
<name>A0A1N7PFB1_9BACT</name>
<dbReference type="InterPro" id="IPR045031">
    <property type="entry name" value="DHP_synth-like"/>
</dbReference>
<dbReference type="NCBIfam" id="TIGR01496">
    <property type="entry name" value="DHPS"/>
    <property type="match status" value="1"/>
</dbReference>
<evidence type="ECO:0000256" key="2">
    <source>
        <dbReference type="ARBA" id="ARBA00001946"/>
    </source>
</evidence>
<accession>A0A1N7PFB1</accession>
<comment type="pathway">
    <text evidence="3">Cofactor biosynthesis; tetrahydrofolate biosynthesis; 7,8-dihydrofolate from 2-amino-4-hydroxy-6-hydroxymethyl-7,8-dihydropteridine diphosphate and 4-aminobenzoate: step 1/2.</text>
</comment>
<dbReference type="GO" id="GO:0004156">
    <property type="term" value="F:dihydropteroate synthase activity"/>
    <property type="evidence" value="ECO:0007669"/>
    <property type="project" value="UniProtKB-EC"/>
</dbReference>
<sequence>MCLLLHMVQRKSSAYTLNCNGRLLALTRPVVMGIINTTPDSFYSDSRKQNIDTALAQAEQMLADGATILDLGGQSTGPGKPQVDAATEAARVVPVIAAIHQRFPEAFISVDTYFAQVARESAEAGACIINDVSGGTLDMAMLDTVAGLKLPYVCMHMKGTTETMQQFAHYENVTREVLDFFIERLEACRQAGIHDVIIDPGFGFAKTIAHNFQLLKEMHLLQILEKPVLLGISRKSTIYKTLHITPEEALNGTTVLHTVGLQNGAVILRAHDVKEAMQAIQLMQHL</sequence>
<evidence type="ECO:0000256" key="5">
    <source>
        <dbReference type="ARBA" id="ARBA00022679"/>
    </source>
</evidence>
<dbReference type="PANTHER" id="PTHR20941:SF1">
    <property type="entry name" value="FOLIC ACID SYNTHESIS PROTEIN FOL1"/>
    <property type="match status" value="1"/>
</dbReference>